<gene>
    <name evidence="3" type="ORF">dnm_089210</name>
</gene>
<dbReference type="PANTHER" id="PTHR33352:SF3">
    <property type="entry name" value="SLR1612 PROTEIN"/>
    <property type="match status" value="1"/>
</dbReference>
<keyword evidence="1" id="KW-0175">Coiled coil</keyword>
<keyword evidence="4" id="KW-1185">Reference proteome</keyword>
<dbReference type="KEGG" id="dmm:dnm_089210"/>
<dbReference type="AlphaFoldDB" id="A0A975BWA0"/>
<evidence type="ECO:0000313" key="4">
    <source>
        <dbReference type="Proteomes" id="UP000663722"/>
    </source>
</evidence>
<dbReference type="InterPro" id="IPR011335">
    <property type="entry name" value="Restrct_endonuc-II-like"/>
</dbReference>
<dbReference type="Proteomes" id="UP000663722">
    <property type="component" value="Chromosome"/>
</dbReference>
<dbReference type="Pfam" id="PF05685">
    <property type="entry name" value="Uma2"/>
    <property type="match status" value="1"/>
</dbReference>
<accession>A0A975BWA0</accession>
<evidence type="ECO:0000259" key="2">
    <source>
        <dbReference type="Pfam" id="PF05685"/>
    </source>
</evidence>
<feature type="coiled-coil region" evidence="1">
    <location>
        <begin position="220"/>
        <end position="247"/>
    </location>
</feature>
<dbReference type="CDD" id="cd06260">
    <property type="entry name" value="DUF820-like"/>
    <property type="match status" value="1"/>
</dbReference>
<dbReference type="PANTHER" id="PTHR33352">
    <property type="entry name" value="SLR1095 PROTEIN"/>
    <property type="match status" value="1"/>
</dbReference>
<dbReference type="SUPFAM" id="SSF52980">
    <property type="entry name" value="Restriction endonuclease-like"/>
    <property type="match status" value="1"/>
</dbReference>
<evidence type="ECO:0000313" key="3">
    <source>
        <dbReference type="EMBL" id="QTA92828.1"/>
    </source>
</evidence>
<sequence length="251" mass="29328">MSALQHAAVYEDDISGHSEQTGIEAALKRLEELDLPTEDGIPLETNWHRIQMNLLIDLVHQLWRDRQNYFVGGNMFIYFSVQQVRNRDYRGPDFFVVKDTDGTRKRDAWVLWEEGGQYPDVIVELASASTIKTDLGLKKNLYERIFRTREYFCYDPDEDRLYGWKLTPSGYVELTPDDRGRLRSKELSVWLGTWEGEHQRLDTLWLRFYTDEGQLLPTSTEAETQRAEAAEAELKRLREMLAKQGLTDDGK</sequence>
<dbReference type="RefSeq" id="WP_207680035.1">
    <property type="nucleotide sequence ID" value="NZ_CP061800.1"/>
</dbReference>
<dbReference type="InterPro" id="IPR008538">
    <property type="entry name" value="Uma2"/>
</dbReference>
<organism evidence="3 4">
    <name type="scientific">Desulfonema magnum</name>
    <dbReference type="NCBI Taxonomy" id="45655"/>
    <lineage>
        <taxon>Bacteria</taxon>
        <taxon>Pseudomonadati</taxon>
        <taxon>Thermodesulfobacteriota</taxon>
        <taxon>Desulfobacteria</taxon>
        <taxon>Desulfobacterales</taxon>
        <taxon>Desulfococcaceae</taxon>
        <taxon>Desulfonema</taxon>
    </lineage>
</organism>
<proteinExistence type="predicted"/>
<reference evidence="3" key="1">
    <citation type="journal article" date="2021" name="Microb. Physiol.">
        <title>Proteogenomic Insights into the Physiology of Marine, Sulfate-Reducing, Filamentous Desulfonema limicola and Desulfonema magnum.</title>
        <authorList>
            <person name="Schnaars V."/>
            <person name="Wohlbrand L."/>
            <person name="Scheve S."/>
            <person name="Hinrichs C."/>
            <person name="Reinhardt R."/>
            <person name="Rabus R."/>
        </authorList>
    </citation>
    <scope>NUCLEOTIDE SEQUENCE</scope>
    <source>
        <strain evidence="3">4be13</strain>
    </source>
</reference>
<evidence type="ECO:0000256" key="1">
    <source>
        <dbReference type="SAM" id="Coils"/>
    </source>
</evidence>
<dbReference type="InterPro" id="IPR012296">
    <property type="entry name" value="Nuclease_put_TT1808"/>
</dbReference>
<dbReference type="EMBL" id="CP061800">
    <property type="protein sequence ID" value="QTA92828.1"/>
    <property type="molecule type" value="Genomic_DNA"/>
</dbReference>
<dbReference type="Gene3D" id="3.90.1570.10">
    <property type="entry name" value="tt1808, chain A"/>
    <property type="match status" value="1"/>
</dbReference>
<name>A0A975BWA0_9BACT</name>
<feature type="domain" description="Putative restriction endonuclease" evidence="2">
    <location>
        <begin position="45"/>
        <end position="185"/>
    </location>
</feature>
<protein>
    <submittedName>
        <fullName evidence="3">DUF820</fullName>
    </submittedName>
</protein>